<dbReference type="InterPro" id="IPR029058">
    <property type="entry name" value="AB_hydrolase_fold"/>
</dbReference>
<dbReference type="InterPro" id="IPR050266">
    <property type="entry name" value="AB_hydrolase_sf"/>
</dbReference>
<protein>
    <submittedName>
        <fullName evidence="2">Alpha/beta hydrolase</fullName>
    </submittedName>
</protein>
<comment type="caution">
    <text evidence="2">The sequence shown here is derived from an EMBL/GenBank/DDBJ whole genome shotgun (WGS) entry which is preliminary data.</text>
</comment>
<dbReference type="InterPro" id="IPR000639">
    <property type="entry name" value="Epox_hydrolase-like"/>
</dbReference>
<proteinExistence type="predicted"/>
<feature type="domain" description="AB hydrolase-1" evidence="1">
    <location>
        <begin position="41"/>
        <end position="288"/>
    </location>
</feature>
<dbReference type="GO" id="GO:0016787">
    <property type="term" value="F:hydrolase activity"/>
    <property type="evidence" value="ECO:0007669"/>
    <property type="project" value="UniProtKB-KW"/>
</dbReference>
<dbReference type="GeneID" id="99765897"/>
<name>A0ABS0AG57_9GAMM</name>
<evidence type="ECO:0000313" key="3">
    <source>
        <dbReference type="Proteomes" id="UP000644441"/>
    </source>
</evidence>
<keyword evidence="3" id="KW-1185">Reference proteome</keyword>
<keyword evidence="2" id="KW-0378">Hydrolase</keyword>
<evidence type="ECO:0000313" key="2">
    <source>
        <dbReference type="EMBL" id="MBF5053132.1"/>
    </source>
</evidence>
<dbReference type="InterPro" id="IPR000073">
    <property type="entry name" value="AB_hydrolase_1"/>
</dbReference>
<dbReference type="PANTHER" id="PTHR43798">
    <property type="entry name" value="MONOACYLGLYCEROL LIPASE"/>
    <property type="match status" value="1"/>
</dbReference>
<dbReference type="Pfam" id="PF00561">
    <property type="entry name" value="Abhydrolase_1"/>
    <property type="match status" value="1"/>
</dbReference>
<gene>
    <name evidence="2" type="ORF">ISO4_01734</name>
</gene>
<sequence length="301" mass="33952">MPSDPHPPALQAIETWRAGGATFDWNGQDIWYRDEGGADRPVLVMIHGFPTASWDWRHILPAFAADYRVIMMDLLGFGLSAKPRRFPYSILAQADMVEALLAELGVARCRILAHDYGDTVTQELLARHGERADRQQPGLRIDKVVLLNGGLFPETHLPVRLQKLLISPLGPLVVKFFTFEKMEATFRHICARPLPDGEVAGYWALLQHRNGRAVMPRLIRYMEERRRHRERWVGALRDAARRGIPVRLIDGTEDPVSGGHMVARYRELIPDPDVVELAGVGHYPQTEAPDAVIDAARPFLV</sequence>
<organism evidence="2 3">
    <name type="scientific">Alloalcanivorax venustensis ISO4</name>
    <dbReference type="NCBI Taxonomy" id="1177184"/>
    <lineage>
        <taxon>Bacteria</taxon>
        <taxon>Pseudomonadati</taxon>
        <taxon>Pseudomonadota</taxon>
        <taxon>Gammaproteobacteria</taxon>
        <taxon>Oceanospirillales</taxon>
        <taxon>Alcanivoracaceae</taxon>
        <taxon>Alloalcanivorax</taxon>
    </lineage>
</organism>
<dbReference type="PANTHER" id="PTHR43798:SF33">
    <property type="entry name" value="HYDROLASE, PUTATIVE (AFU_ORTHOLOGUE AFUA_2G14860)-RELATED"/>
    <property type="match status" value="1"/>
</dbReference>
<dbReference type="SUPFAM" id="SSF53474">
    <property type="entry name" value="alpha/beta-Hydrolases"/>
    <property type="match status" value="1"/>
</dbReference>
<reference evidence="2 3" key="1">
    <citation type="submission" date="2012-09" db="EMBL/GenBank/DDBJ databases">
        <title>Genome Sequence of alkane-degrading Bacterium Alcanivorax venustensis ISO4.</title>
        <authorList>
            <person name="Lai Q."/>
            <person name="Shao Z."/>
        </authorList>
    </citation>
    <scope>NUCLEOTIDE SEQUENCE [LARGE SCALE GENOMIC DNA]</scope>
    <source>
        <strain evidence="2 3">ISO4</strain>
    </source>
</reference>
<accession>A0ABS0AG57</accession>
<dbReference type="Proteomes" id="UP000644441">
    <property type="component" value="Unassembled WGS sequence"/>
</dbReference>
<dbReference type="Gene3D" id="3.40.50.1820">
    <property type="entry name" value="alpha/beta hydrolase"/>
    <property type="match status" value="1"/>
</dbReference>
<evidence type="ECO:0000259" key="1">
    <source>
        <dbReference type="Pfam" id="PF00561"/>
    </source>
</evidence>
<dbReference type="PRINTS" id="PR00412">
    <property type="entry name" value="EPOXHYDRLASE"/>
</dbReference>
<dbReference type="RefSeq" id="WP_194855948.1">
    <property type="nucleotide sequence ID" value="NZ_ARXR01000012.1"/>
</dbReference>
<dbReference type="EMBL" id="ARXR01000012">
    <property type="protein sequence ID" value="MBF5053132.1"/>
    <property type="molecule type" value="Genomic_DNA"/>
</dbReference>